<dbReference type="Proteomes" id="UP000233080">
    <property type="component" value="Unassembled WGS sequence"/>
</dbReference>
<name>A0A2K5JWL2_COLAP</name>
<organism evidence="2 3">
    <name type="scientific">Colobus angolensis palliatus</name>
    <name type="common">Peters' Angolan colobus</name>
    <dbReference type="NCBI Taxonomy" id="336983"/>
    <lineage>
        <taxon>Eukaryota</taxon>
        <taxon>Metazoa</taxon>
        <taxon>Chordata</taxon>
        <taxon>Craniata</taxon>
        <taxon>Vertebrata</taxon>
        <taxon>Euteleostomi</taxon>
        <taxon>Mammalia</taxon>
        <taxon>Eutheria</taxon>
        <taxon>Euarchontoglires</taxon>
        <taxon>Primates</taxon>
        <taxon>Haplorrhini</taxon>
        <taxon>Catarrhini</taxon>
        <taxon>Cercopithecidae</taxon>
        <taxon>Colobinae</taxon>
        <taxon>Colobus</taxon>
    </lineage>
</organism>
<proteinExistence type="predicted"/>
<feature type="compositionally biased region" description="Polar residues" evidence="1">
    <location>
        <begin position="107"/>
        <end position="120"/>
    </location>
</feature>
<keyword evidence="3" id="KW-1185">Reference proteome</keyword>
<feature type="region of interest" description="Disordered" evidence="1">
    <location>
        <begin position="88"/>
        <end position="121"/>
    </location>
</feature>
<sequence length="158" mass="17090">MIWSHFLFMSKVGLRGDGRSEGDEVLNPLRQALDSSMQSHNLYQHPQRLAFHVSAPVASTMQQASGLLAPLPHLSSFTLQPAHSLLPPLGFHGTEKKAPSGPHWLESEQTGHPGHSSQLCGSWEARGAQGCHTSSSDCPQWDIRLAAGQGSELHSLCP</sequence>
<reference evidence="2" key="1">
    <citation type="submission" date="2025-08" db="UniProtKB">
        <authorList>
            <consortium name="Ensembl"/>
        </authorList>
    </citation>
    <scope>IDENTIFICATION</scope>
</reference>
<reference evidence="2" key="2">
    <citation type="submission" date="2025-09" db="UniProtKB">
        <authorList>
            <consortium name="Ensembl"/>
        </authorList>
    </citation>
    <scope>IDENTIFICATION</scope>
</reference>
<accession>A0A2K5JWL2</accession>
<evidence type="ECO:0000313" key="3">
    <source>
        <dbReference type="Proteomes" id="UP000233080"/>
    </source>
</evidence>
<evidence type="ECO:0000256" key="1">
    <source>
        <dbReference type="SAM" id="MobiDB-lite"/>
    </source>
</evidence>
<dbReference type="Ensembl" id="ENSCANT00000056412.1">
    <property type="protein sequence ID" value="ENSCANP00000033185.1"/>
    <property type="gene ID" value="ENSCANG00000040255.1"/>
</dbReference>
<evidence type="ECO:0000313" key="2">
    <source>
        <dbReference type="Ensembl" id="ENSCANP00000033185.1"/>
    </source>
</evidence>
<dbReference type="AlphaFoldDB" id="A0A2K5JWL2"/>
<protein>
    <submittedName>
        <fullName evidence="2">Uncharacterized protein</fullName>
    </submittedName>
</protein>